<evidence type="ECO:0000313" key="9">
    <source>
        <dbReference type="EMBL" id="RKQ72704.1"/>
    </source>
</evidence>
<dbReference type="Pfam" id="PF00460">
    <property type="entry name" value="Flg_bb_rod"/>
    <property type="match status" value="1"/>
</dbReference>
<dbReference type="EMBL" id="RBIG01000001">
    <property type="protein sequence ID" value="RKQ72704.1"/>
    <property type="molecule type" value="Genomic_DNA"/>
</dbReference>
<comment type="subunit">
    <text evidence="6">The basal body constitutes a major portion of the flagellar organelle and consists of a number of rings mounted on a central rod.</text>
</comment>
<dbReference type="NCBIfam" id="TIGR01396">
    <property type="entry name" value="FlgB"/>
    <property type="match status" value="1"/>
</dbReference>
<feature type="compositionally biased region" description="Basic and acidic residues" evidence="7">
    <location>
        <begin position="71"/>
        <end position="82"/>
    </location>
</feature>
<evidence type="ECO:0000256" key="7">
    <source>
        <dbReference type="SAM" id="MobiDB-lite"/>
    </source>
</evidence>
<gene>
    <name evidence="9" type="ORF">BCL74_0472</name>
</gene>
<keyword evidence="9" id="KW-0966">Cell projection</keyword>
<keyword evidence="9" id="KW-0969">Cilium</keyword>
<dbReference type="AlphaFoldDB" id="A0A420WNT8"/>
<evidence type="ECO:0000256" key="1">
    <source>
        <dbReference type="ARBA" id="ARBA00004117"/>
    </source>
</evidence>
<dbReference type="RefSeq" id="WP_008944811.1">
    <property type="nucleotide sequence ID" value="NZ_RBIG01000001.1"/>
</dbReference>
<comment type="subcellular location">
    <subcellularLocation>
        <location evidence="1 6">Bacterial flagellum basal body</location>
    </subcellularLocation>
</comment>
<comment type="function">
    <text evidence="5 6">Structural component of flagellum, the bacterial motility apparatus. Part of the rod structure of flagellar basal body.</text>
</comment>
<dbReference type="Proteomes" id="UP000277424">
    <property type="component" value="Unassembled WGS sequence"/>
</dbReference>
<feature type="domain" description="Flagellar basal body rod protein N-terminal" evidence="8">
    <location>
        <begin position="25"/>
        <end position="39"/>
    </location>
</feature>
<reference evidence="9 10" key="1">
    <citation type="submission" date="2018-10" db="EMBL/GenBank/DDBJ databases">
        <title>Comparative analysis of microorganisms from saline springs in Andes Mountain Range, Colombia.</title>
        <authorList>
            <person name="Rubin E."/>
        </authorList>
    </citation>
    <scope>NUCLEOTIDE SEQUENCE [LARGE SCALE GENOMIC DNA]</scope>
    <source>
        <strain evidence="9 10">USBA 36</strain>
    </source>
</reference>
<evidence type="ECO:0000259" key="8">
    <source>
        <dbReference type="Pfam" id="PF00460"/>
    </source>
</evidence>
<dbReference type="GO" id="GO:0030694">
    <property type="term" value="C:bacterial-type flagellum basal body, rod"/>
    <property type="evidence" value="ECO:0007669"/>
    <property type="project" value="InterPro"/>
</dbReference>
<feature type="region of interest" description="Disordered" evidence="7">
    <location>
        <begin position="61"/>
        <end position="82"/>
    </location>
</feature>
<evidence type="ECO:0000256" key="6">
    <source>
        <dbReference type="PIRNR" id="PIRNR002889"/>
    </source>
</evidence>
<dbReference type="GO" id="GO:0071973">
    <property type="term" value="P:bacterial-type flagellum-dependent cell motility"/>
    <property type="evidence" value="ECO:0007669"/>
    <property type="project" value="InterPro"/>
</dbReference>
<keyword evidence="9" id="KW-0282">Flagellum</keyword>
<evidence type="ECO:0000256" key="3">
    <source>
        <dbReference type="ARBA" id="ARBA00014376"/>
    </source>
</evidence>
<dbReference type="PIRSF" id="PIRSF002889">
    <property type="entry name" value="Rod_FlgB"/>
    <property type="match status" value="1"/>
</dbReference>
<keyword evidence="4 6" id="KW-0975">Bacterial flagellum</keyword>
<protein>
    <recommendedName>
        <fullName evidence="3 6">Flagellar basal body rod protein FlgB</fullName>
    </recommendedName>
</protein>
<dbReference type="InterPro" id="IPR006300">
    <property type="entry name" value="FlgB"/>
</dbReference>
<name>A0A420WNT8_9PROT</name>
<dbReference type="InterPro" id="IPR001444">
    <property type="entry name" value="Flag_bb_rod_N"/>
</dbReference>
<evidence type="ECO:0000256" key="4">
    <source>
        <dbReference type="ARBA" id="ARBA00023143"/>
    </source>
</evidence>
<sequence>MSMGNLALFQGMKQKMDWLTQRHTVLAENIANADTPGYRARDLKPLEFRSLVKETPRVNMAATSSSHLTGLRREPEFRVNEERPRNAYEVSINQNAVSLENQLTNVSQNQADFRLASSLYRQNITLMKLAIGRQPGA</sequence>
<comment type="similarity">
    <text evidence="2 6">Belongs to the flagella basal body rod proteins family.</text>
</comment>
<dbReference type="OrthoDB" id="9788334at2"/>
<evidence type="ECO:0000256" key="5">
    <source>
        <dbReference type="ARBA" id="ARBA00024934"/>
    </source>
</evidence>
<comment type="caution">
    <text evidence="9">The sequence shown here is derived from an EMBL/GenBank/DDBJ whole genome shotgun (WGS) entry which is preliminary data.</text>
</comment>
<organism evidence="9 10">
    <name type="scientific">Oceanibaculum indicum</name>
    <dbReference type="NCBI Taxonomy" id="526216"/>
    <lineage>
        <taxon>Bacteria</taxon>
        <taxon>Pseudomonadati</taxon>
        <taxon>Pseudomonadota</taxon>
        <taxon>Alphaproteobacteria</taxon>
        <taxon>Rhodospirillales</taxon>
        <taxon>Oceanibaculaceae</taxon>
        <taxon>Oceanibaculum</taxon>
    </lineage>
</organism>
<evidence type="ECO:0000313" key="10">
    <source>
        <dbReference type="Proteomes" id="UP000277424"/>
    </source>
</evidence>
<accession>A0A420WNT8</accession>
<proteinExistence type="inferred from homology"/>
<evidence type="ECO:0000256" key="2">
    <source>
        <dbReference type="ARBA" id="ARBA00009677"/>
    </source>
</evidence>